<feature type="coiled-coil region" evidence="7">
    <location>
        <begin position="368"/>
        <end position="395"/>
    </location>
</feature>
<dbReference type="GO" id="GO:0036064">
    <property type="term" value="C:ciliary basal body"/>
    <property type="evidence" value="ECO:0007669"/>
    <property type="project" value="TreeGrafter"/>
</dbReference>
<dbReference type="Proteomes" id="UP000193719">
    <property type="component" value="Unassembled WGS sequence"/>
</dbReference>
<name>A0A1Y1V254_9FUNG</name>
<organism evidence="10 11">
    <name type="scientific">Piromyces finnis</name>
    <dbReference type="NCBI Taxonomy" id="1754191"/>
    <lineage>
        <taxon>Eukaryota</taxon>
        <taxon>Fungi</taxon>
        <taxon>Fungi incertae sedis</taxon>
        <taxon>Chytridiomycota</taxon>
        <taxon>Chytridiomycota incertae sedis</taxon>
        <taxon>Neocallimastigomycetes</taxon>
        <taxon>Neocallimastigales</taxon>
        <taxon>Neocallimastigaceae</taxon>
        <taxon>Piromyces</taxon>
    </lineage>
</organism>
<comment type="similarity">
    <text evidence="5">Belongs to the CFAP263 family.</text>
</comment>
<dbReference type="InterPro" id="IPR051885">
    <property type="entry name" value="CC_CF"/>
</dbReference>
<evidence type="ECO:0000256" key="4">
    <source>
        <dbReference type="ARBA" id="ARBA00023273"/>
    </source>
</evidence>
<keyword evidence="4" id="KW-0966">Cell projection</keyword>
<dbReference type="STRING" id="1754191.A0A1Y1V254"/>
<dbReference type="Pfam" id="PF13870">
    <property type="entry name" value="CCDC113_CCDC96_CC"/>
    <property type="match status" value="1"/>
</dbReference>
<evidence type="ECO:0000256" key="7">
    <source>
        <dbReference type="SAM" id="Coils"/>
    </source>
</evidence>
<dbReference type="PANTHER" id="PTHR15654">
    <property type="entry name" value="COILED-COIL DOMAIN-CONTAINING PROTEIN 113-RELATED"/>
    <property type="match status" value="1"/>
</dbReference>
<evidence type="ECO:0000256" key="3">
    <source>
        <dbReference type="ARBA" id="ARBA00023054"/>
    </source>
</evidence>
<feature type="coiled-coil region" evidence="7">
    <location>
        <begin position="266"/>
        <end position="335"/>
    </location>
</feature>
<accession>A0A1Y1V254</accession>
<keyword evidence="3 7" id="KW-0175">Coiled coil</keyword>
<reference evidence="10 11" key="1">
    <citation type="submission" date="2016-08" db="EMBL/GenBank/DDBJ databases">
        <title>Genomes of anaerobic fungi encode conserved fungal cellulosomes for biomass hydrolysis.</title>
        <authorList>
            <consortium name="DOE Joint Genome Institute"/>
            <person name="Haitjema C.H."/>
            <person name="Gilmore S.P."/>
            <person name="Henske J.K."/>
            <person name="Solomon K.V."/>
            <person name="De Groot R."/>
            <person name="Kuo A."/>
            <person name="Mondo S.J."/>
            <person name="Salamov A.A."/>
            <person name="Labutti K."/>
            <person name="Zhao Z."/>
            <person name="Chiniquy J."/>
            <person name="Barry K."/>
            <person name="Brewer H.M."/>
            <person name="Purvine S.O."/>
            <person name="Wright A.T."/>
            <person name="Boxma B."/>
            <person name="Van Alen T."/>
            <person name="Hackstein J.H."/>
            <person name="Baker S.E."/>
            <person name="Grigoriev I.V."/>
            <person name="O'Malley M.A."/>
        </authorList>
    </citation>
    <scope>NUCLEOTIDE SEQUENCE [LARGE SCALE GENOMIC DNA]</scope>
    <source>
        <strain evidence="11">finn</strain>
    </source>
</reference>
<evidence type="ECO:0000256" key="5">
    <source>
        <dbReference type="ARBA" id="ARBA00044506"/>
    </source>
</evidence>
<dbReference type="EMBL" id="MCFH01000040">
    <property type="protein sequence ID" value="ORX45384.1"/>
    <property type="molecule type" value="Genomic_DNA"/>
</dbReference>
<gene>
    <name evidence="10" type="ORF">BCR36DRAFT_414540</name>
</gene>
<reference evidence="10 11" key="2">
    <citation type="submission" date="2016-08" db="EMBL/GenBank/DDBJ databases">
        <title>Pervasive Adenine N6-methylation of Active Genes in Fungi.</title>
        <authorList>
            <consortium name="DOE Joint Genome Institute"/>
            <person name="Mondo S.J."/>
            <person name="Dannebaum R.O."/>
            <person name="Kuo R.C."/>
            <person name="Labutti K."/>
            <person name="Haridas S."/>
            <person name="Kuo A."/>
            <person name="Salamov A."/>
            <person name="Ahrendt S.R."/>
            <person name="Lipzen A."/>
            <person name="Sullivan W."/>
            <person name="Andreopoulos W.B."/>
            <person name="Clum A."/>
            <person name="Lindquist E."/>
            <person name="Daum C."/>
            <person name="Ramamoorthy G.K."/>
            <person name="Gryganskyi A."/>
            <person name="Culley D."/>
            <person name="Magnuson J.K."/>
            <person name="James T.Y."/>
            <person name="O'Malley M.A."/>
            <person name="Stajich J.E."/>
            <person name="Spatafora J.W."/>
            <person name="Visel A."/>
            <person name="Grigoriev I.V."/>
        </authorList>
    </citation>
    <scope>NUCLEOTIDE SEQUENCE [LARGE SCALE GENOMIC DNA]</scope>
    <source>
        <strain evidence="11">finn</strain>
    </source>
</reference>
<protein>
    <recommendedName>
        <fullName evidence="6">Cilia- and flagella-associated protein 263</fullName>
    </recommendedName>
</protein>
<dbReference type="OrthoDB" id="10259713at2759"/>
<evidence type="ECO:0000256" key="8">
    <source>
        <dbReference type="SAM" id="MobiDB-lite"/>
    </source>
</evidence>
<keyword evidence="11" id="KW-1185">Reference proteome</keyword>
<evidence type="ECO:0000256" key="6">
    <source>
        <dbReference type="ARBA" id="ARBA00044798"/>
    </source>
</evidence>
<keyword evidence="2" id="KW-0970">Cilium biogenesis/degradation</keyword>
<evidence type="ECO:0000256" key="1">
    <source>
        <dbReference type="ARBA" id="ARBA00004138"/>
    </source>
</evidence>
<dbReference type="AlphaFoldDB" id="A0A1Y1V254"/>
<evidence type="ECO:0000259" key="9">
    <source>
        <dbReference type="Pfam" id="PF13870"/>
    </source>
</evidence>
<evidence type="ECO:0000313" key="10">
    <source>
        <dbReference type="EMBL" id="ORX45384.1"/>
    </source>
</evidence>
<dbReference type="GO" id="GO:0005930">
    <property type="term" value="C:axoneme"/>
    <property type="evidence" value="ECO:0007669"/>
    <property type="project" value="TreeGrafter"/>
</dbReference>
<feature type="domain" description="CCDC113/CCDC96 coiled-coil" evidence="9">
    <location>
        <begin position="224"/>
        <end position="397"/>
    </location>
</feature>
<proteinExistence type="inferred from homology"/>
<evidence type="ECO:0000313" key="11">
    <source>
        <dbReference type="Proteomes" id="UP000193719"/>
    </source>
</evidence>
<sequence>MANTDVNPTSFINKDTKLDTIKPLPDLPEDLSVLNFETMSDQELQDLMQNLKDHNENLDIENELYESYYQRTNPYVMKLNKLNDTTEQNTKQEVDLDTALDEWELQKKMKKRQQNNRRDDRKKKRKDEKEEEKPMLLTVDQKLEIIGRAYDELKEKIEKKKDKWERAIDEIKAELEEIDLRLIDLNKSIHEFNRDFSYPSGSKMKRTTKINAEKLIKYFEDRLRMKDSIIEKCRLKKTTLKIQKNKLYIQLKQKEEMGEVLHAIDFDQLQIENKQYLAKIDERNAELIKLKMTAGRTIQILNKYKNNLQQCSQEYDKLKSEIAQRKEIYSKLQSEENKVTNEKLKAEKMNTSFKKKIDEYRVPMVMEYIDLKIEQNELQKKLKNWKIKVEIAEMALKRIKKIWNQIKATQKKTIAEAN</sequence>
<comment type="subcellular location">
    <subcellularLocation>
        <location evidence="1">Cell projection</location>
        <location evidence="1">Cilium</location>
    </subcellularLocation>
</comment>
<dbReference type="InterPro" id="IPR025254">
    <property type="entry name" value="CCDC113/CCDC96_CC"/>
</dbReference>
<evidence type="ECO:0000256" key="2">
    <source>
        <dbReference type="ARBA" id="ARBA00022794"/>
    </source>
</evidence>
<feature type="compositionally biased region" description="Basic residues" evidence="8">
    <location>
        <begin position="108"/>
        <end position="126"/>
    </location>
</feature>
<dbReference type="GO" id="GO:0060271">
    <property type="term" value="P:cilium assembly"/>
    <property type="evidence" value="ECO:0007669"/>
    <property type="project" value="TreeGrafter"/>
</dbReference>
<comment type="caution">
    <text evidence="10">The sequence shown here is derived from an EMBL/GenBank/DDBJ whole genome shotgun (WGS) entry which is preliminary data.</text>
</comment>
<feature type="region of interest" description="Disordered" evidence="8">
    <location>
        <begin position="108"/>
        <end position="133"/>
    </location>
</feature>
<dbReference type="PANTHER" id="PTHR15654:SF2">
    <property type="entry name" value="COILED-COIL DOMAIN-CONTAINING PROTEIN 113"/>
    <property type="match status" value="1"/>
</dbReference>